<dbReference type="RefSeq" id="WP_013258093.1">
    <property type="nucleotide sequence ID" value="NC_014365.1"/>
</dbReference>
<dbReference type="Proteomes" id="UP000009047">
    <property type="component" value="Chromosome"/>
</dbReference>
<dbReference type="EMBL" id="CP002085">
    <property type="protein sequence ID" value="ADK84640.1"/>
    <property type="molecule type" value="Genomic_DNA"/>
</dbReference>
<keyword evidence="1" id="KW-0472">Membrane</keyword>
<evidence type="ECO:0000313" key="2">
    <source>
        <dbReference type="EMBL" id="ADK84640.1"/>
    </source>
</evidence>
<evidence type="ECO:0000313" key="3">
    <source>
        <dbReference type="Proteomes" id="UP000009047"/>
    </source>
</evidence>
<name>E1QG30_DESB2</name>
<keyword evidence="1" id="KW-1133">Transmembrane helix</keyword>
<dbReference type="Pfam" id="PF10095">
    <property type="entry name" value="DUF2333"/>
    <property type="match status" value="1"/>
</dbReference>
<reference evidence="2 3" key="1">
    <citation type="journal article" date="2010" name="Stand. Genomic Sci.">
        <title>Complete genome sequence of Desulfarculus baarsii type strain (2st14).</title>
        <authorList>
            <person name="Sun H."/>
            <person name="Spring S."/>
            <person name="Lapidus A."/>
            <person name="Davenport K."/>
            <person name="Del Rio T.G."/>
            <person name="Tice H."/>
            <person name="Nolan M."/>
            <person name="Copeland A."/>
            <person name="Cheng J.F."/>
            <person name="Lucas S."/>
            <person name="Tapia R."/>
            <person name="Goodwin L."/>
            <person name="Pitluck S."/>
            <person name="Ivanova N."/>
            <person name="Pagani I."/>
            <person name="Mavromatis K."/>
            <person name="Ovchinnikova G."/>
            <person name="Pati A."/>
            <person name="Chen A."/>
            <person name="Palaniappan K."/>
            <person name="Hauser L."/>
            <person name="Chang Y.J."/>
            <person name="Jeffries C.D."/>
            <person name="Detter J.C."/>
            <person name="Han C."/>
            <person name="Rohde M."/>
            <person name="Brambilla E."/>
            <person name="Goker M."/>
            <person name="Woyke T."/>
            <person name="Bristow J."/>
            <person name="Eisen J.A."/>
            <person name="Markowitz V."/>
            <person name="Hugenholtz P."/>
            <person name="Kyrpides N.C."/>
            <person name="Klenk H.P."/>
            <person name="Land M."/>
        </authorList>
    </citation>
    <scope>NUCLEOTIDE SEQUENCE [LARGE SCALE GENOMIC DNA]</scope>
    <source>
        <strain evidence="3">ATCC 33931 / DSM 2075 / LMG 7858 / VKM B-1802 / 2st14</strain>
    </source>
</reference>
<dbReference type="InterPro" id="IPR016936">
    <property type="entry name" value="UCP029693"/>
</dbReference>
<dbReference type="AlphaFoldDB" id="E1QG30"/>
<protein>
    <submittedName>
        <fullName evidence="2">Uncharacterized conserved protein UCP029693</fullName>
    </submittedName>
</protein>
<keyword evidence="1" id="KW-0812">Transmembrane</keyword>
<dbReference type="KEGG" id="dbr:Deba_1272"/>
<dbReference type="STRING" id="644282.Deba_1272"/>
<keyword evidence="3" id="KW-1185">Reference proteome</keyword>
<evidence type="ECO:0000256" key="1">
    <source>
        <dbReference type="SAM" id="Phobius"/>
    </source>
</evidence>
<gene>
    <name evidence="2" type="ordered locus">Deba_1272</name>
</gene>
<dbReference type="HOGENOM" id="CLU_857250_0_0_7"/>
<dbReference type="OrthoDB" id="5498048at2"/>
<accession>E1QG30</accession>
<organism evidence="2 3">
    <name type="scientific">Desulfarculus baarsii (strain ATCC 33931 / DSM 2075 / LMG 7858 / VKM B-1802 / 2st14)</name>
    <dbReference type="NCBI Taxonomy" id="644282"/>
    <lineage>
        <taxon>Bacteria</taxon>
        <taxon>Pseudomonadati</taxon>
        <taxon>Thermodesulfobacteriota</taxon>
        <taxon>Desulfarculia</taxon>
        <taxon>Desulfarculales</taxon>
        <taxon>Desulfarculaceae</taxon>
        <taxon>Desulfarculus</taxon>
    </lineage>
</organism>
<feature type="transmembrane region" description="Helical" evidence="1">
    <location>
        <begin position="35"/>
        <end position="54"/>
    </location>
</feature>
<dbReference type="eggNOG" id="COG5345">
    <property type="taxonomic scope" value="Bacteria"/>
</dbReference>
<proteinExistence type="predicted"/>
<sequence>MHAAQEEKSKGGRLLGWFNPLAAETSLAGRAARGLALLVLLYCLAAPFICWYDYARAFKDPFDPVPADAAKKPPAPGVVFTNTLVTMGDQLLEAWLPNDKLYPTILLDNPQNYQLGVLETMRYATRVLRDDLSRQRTTDKIDPNADQAFTAFSNNPNLWLFPAAEAKFSSGVKALREYEQGLQNGSSTFYPRTDNLVVLMYQFASLLGGESTRLANAPRDRILVASQEAAGDPNTEDTKQTYVKVPWSQIDDNFYHARGVAYAMRQILMASRYEFREVIKAKRSTDMIDSVIEDLRLAQFEPCFVLNGSRDSMFANHSLTLMATLQDARQKLRSFADTMRD</sequence>